<organism evidence="1 2">
    <name type="scientific">Paramecium octaurelia</name>
    <dbReference type="NCBI Taxonomy" id="43137"/>
    <lineage>
        <taxon>Eukaryota</taxon>
        <taxon>Sar</taxon>
        <taxon>Alveolata</taxon>
        <taxon>Ciliophora</taxon>
        <taxon>Intramacronucleata</taxon>
        <taxon>Oligohymenophorea</taxon>
        <taxon>Peniculida</taxon>
        <taxon>Parameciidae</taxon>
        <taxon>Paramecium</taxon>
    </lineage>
</organism>
<dbReference type="OrthoDB" id="319461at2759"/>
<keyword evidence="2" id="KW-1185">Reference proteome</keyword>
<reference evidence="1" key="1">
    <citation type="submission" date="2021-01" db="EMBL/GenBank/DDBJ databases">
        <authorList>
            <consortium name="Genoscope - CEA"/>
            <person name="William W."/>
        </authorList>
    </citation>
    <scope>NUCLEOTIDE SEQUENCE</scope>
</reference>
<dbReference type="OMA" id="GRWDIFE"/>
<proteinExistence type="predicted"/>
<evidence type="ECO:0000313" key="2">
    <source>
        <dbReference type="Proteomes" id="UP000683925"/>
    </source>
</evidence>
<protein>
    <submittedName>
        <fullName evidence="1">Uncharacterized protein</fullName>
    </submittedName>
</protein>
<dbReference type="Proteomes" id="UP000683925">
    <property type="component" value="Unassembled WGS sequence"/>
</dbReference>
<evidence type="ECO:0000313" key="1">
    <source>
        <dbReference type="EMBL" id="CAD8194862.1"/>
    </source>
</evidence>
<dbReference type="PANTHER" id="PTHR33706:SF1">
    <property type="entry name" value="TPR REPEAT PROTEIN"/>
    <property type="match status" value="1"/>
</dbReference>
<dbReference type="EMBL" id="CAJJDP010000107">
    <property type="protein sequence ID" value="CAD8194862.1"/>
    <property type="molecule type" value="Genomic_DNA"/>
</dbReference>
<dbReference type="AlphaFoldDB" id="A0A8S1WZS0"/>
<sequence>MQLPNLIQYSNENQINEGSFKWEQGIVDHQVVNFNHSNNRYNNIIIQLKFTQEGEILYIYDGSILRKEKVIEISQKPQLLNNIEQIKFLEWMGNYGTNNQKIGRWTILWKGTKLKDIGGEYSQEGKKQGLWREITKNYRKNAEVLEIGVYENDYRKGYWKYIYQQNDIGGGQYCKLGIKNGTWTEICDGFELSSQIIYIGEYLDGKKIGKWNILFRQSNQYEFKQIGGGLYIQEGDGTKIGNWIELDDEFNNKKQVTYQGEYLIGKKVGRWSVNFRHINEKQFNQIGGGSYEQENSIKFGKWTEISEGFNCDSQVIQNGEYKNGKKVGLWDYQFHFRGHKLIGGGLYDQNGKGDKFGKWIDLDRMYKWNSQVTYSGQYQIGKKVGKWDTWYKDYENSLLIGGGFYDDRCAGNKVGKWIELDNEFMGQKLVTYTGQYINDKKVGRWDIWHKHHSGNHYKQIGGGSYDSREEHMKIGKWIILCDEFSDSQQVVFNGEYFHGKKVGLWDILYWCFDQDQYKLIGGGIYNKKDCQKIGNWIELDDLFVQQRKVLFKGEYLDGKKVGKWDIWYKHYNSNEFKLIGGGSYDIIGSAIKLGKWIELDEGFYDRKQVTYAGQYKAGVKNGRWDTWYQQEQQNEKIGGGLFKEGVDNMKIGQWIELDDEFSESKQITYQGVYVKGYKVGYWDINFKKQQGDYKIEKIGGGSFTEIGDCIKIGKWVEISNRFWIGKQVIYVGEYKKGRKIGLWFKMKRSFNQAEFKISRHIVI</sequence>
<name>A0A8S1WZS0_PAROT</name>
<accession>A0A8S1WZS0</accession>
<gene>
    <name evidence="1" type="ORF">POCTA_138.1.T1070196</name>
</gene>
<dbReference type="PANTHER" id="PTHR33706">
    <property type="entry name" value="MORN VARIANT REPEAT PROTEIN"/>
    <property type="match status" value="1"/>
</dbReference>
<comment type="caution">
    <text evidence="1">The sequence shown here is derived from an EMBL/GenBank/DDBJ whole genome shotgun (WGS) entry which is preliminary data.</text>
</comment>